<sequence>MNKKADRRIIRSKRLLKHSLISLLGEKSFNDITITDIVNRSELNRSTFYSHFSNKEELLNFIIDDLLAGMILSMKNDDAPNLPITSQTEFTRQSTLKLFSYISEHASFFKTLMNYHRVPHFSFRLSDSLYNFYLSKIKEEQHSSNQINMNHGFLANYIASIIVGFIYHWLIHTDNKYNPEYINKEFNKIFLLGNDLQTISLTHK</sequence>
<name>A0A927H9X7_9BACI</name>
<feature type="DNA-binding region" description="H-T-H motif" evidence="3">
    <location>
        <begin position="33"/>
        <end position="52"/>
    </location>
</feature>
<dbReference type="SUPFAM" id="SSF46689">
    <property type="entry name" value="Homeodomain-like"/>
    <property type="match status" value="1"/>
</dbReference>
<protein>
    <submittedName>
        <fullName evidence="6">TetR/AcrR family transcriptional regulator</fullName>
    </submittedName>
</protein>
<accession>A0A927H9X7</accession>
<evidence type="ECO:0000256" key="3">
    <source>
        <dbReference type="PROSITE-ProRule" id="PRU00335"/>
    </source>
</evidence>
<feature type="domain" description="HTH tetR-type" evidence="5">
    <location>
        <begin position="10"/>
        <end position="70"/>
    </location>
</feature>
<evidence type="ECO:0000256" key="4">
    <source>
        <dbReference type="SAM" id="Phobius"/>
    </source>
</evidence>
<dbReference type="RefSeq" id="WP_190996892.1">
    <property type="nucleotide sequence ID" value="NZ_JACXSI010000005.1"/>
</dbReference>
<dbReference type="PANTHER" id="PTHR43479">
    <property type="entry name" value="ACREF/ENVCD OPERON REPRESSOR-RELATED"/>
    <property type="match status" value="1"/>
</dbReference>
<keyword evidence="1" id="KW-0678">Repressor</keyword>
<dbReference type="PANTHER" id="PTHR43479:SF7">
    <property type="entry name" value="TETR-FAMILY TRANSCRIPTIONAL REGULATOR"/>
    <property type="match status" value="1"/>
</dbReference>
<gene>
    <name evidence="6" type="ORF">IEO70_03140</name>
</gene>
<evidence type="ECO:0000256" key="2">
    <source>
        <dbReference type="ARBA" id="ARBA00023125"/>
    </source>
</evidence>
<dbReference type="Pfam" id="PF00440">
    <property type="entry name" value="TetR_N"/>
    <property type="match status" value="1"/>
</dbReference>
<keyword evidence="2 3" id="KW-0238">DNA-binding</keyword>
<evidence type="ECO:0000313" key="7">
    <source>
        <dbReference type="Proteomes" id="UP000602076"/>
    </source>
</evidence>
<keyword evidence="4" id="KW-0812">Transmembrane</keyword>
<dbReference type="AlphaFoldDB" id="A0A927H9X7"/>
<dbReference type="Gene3D" id="1.10.357.10">
    <property type="entry name" value="Tetracycline Repressor, domain 2"/>
    <property type="match status" value="1"/>
</dbReference>
<proteinExistence type="predicted"/>
<dbReference type="InterPro" id="IPR001647">
    <property type="entry name" value="HTH_TetR"/>
</dbReference>
<keyword evidence="4" id="KW-0472">Membrane</keyword>
<keyword evidence="4" id="KW-1133">Transmembrane helix</keyword>
<organism evidence="6 7">
    <name type="scientific">Peribacillus faecalis</name>
    <dbReference type="NCBI Taxonomy" id="2772559"/>
    <lineage>
        <taxon>Bacteria</taxon>
        <taxon>Bacillati</taxon>
        <taxon>Bacillota</taxon>
        <taxon>Bacilli</taxon>
        <taxon>Bacillales</taxon>
        <taxon>Bacillaceae</taxon>
        <taxon>Peribacillus</taxon>
    </lineage>
</organism>
<dbReference type="InterPro" id="IPR050624">
    <property type="entry name" value="HTH-type_Tx_Regulator"/>
</dbReference>
<dbReference type="InterPro" id="IPR009057">
    <property type="entry name" value="Homeodomain-like_sf"/>
</dbReference>
<reference evidence="6" key="1">
    <citation type="submission" date="2020-09" db="EMBL/GenBank/DDBJ databases">
        <title>Bacillus faecalis sp. nov., a moderately halophilic bacterium isolated from cow faeces.</title>
        <authorList>
            <person name="Jiang L."/>
            <person name="Lee J."/>
        </authorList>
    </citation>
    <scope>NUCLEOTIDE SEQUENCE</scope>
    <source>
        <strain evidence="6">AGMB 02131</strain>
    </source>
</reference>
<evidence type="ECO:0000313" key="6">
    <source>
        <dbReference type="EMBL" id="MBD3107349.1"/>
    </source>
</evidence>
<comment type="caution">
    <text evidence="6">The sequence shown here is derived from an EMBL/GenBank/DDBJ whole genome shotgun (WGS) entry which is preliminary data.</text>
</comment>
<keyword evidence="7" id="KW-1185">Reference proteome</keyword>
<dbReference type="Pfam" id="PF14278">
    <property type="entry name" value="TetR_C_8"/>
    <property type="match status" value="1"/>
</dbReference>
<dbReference type="Proteomes" id="UP000602076">
    <property type="component" value="Unassembled WGS sequence"/>
</dbReference>
<evidence type="ECO:0000259" key="5">
    <source>
        <dbReference type="PROSITE" id="PS50977"/>
    </source>
</evidence>
<dbReference type="EMBL" id="JACXSI010000005">
    <property type="protein sequence ID" value="MBD3107349.1"/>
    <property type="molecule type" value="Genomic_DNA"/>
</dbReference>
<feature type="transmembrane region" description="Helical" evidence="4">
    <location>
        <begin position="153"/>
        <end position="171"/>
    </location>
</feature>
<dbReference type="PROSITE" id="PS50977">
    <property type="entry name" value="HTH_TETR_2"/>
    <property type="match status" value="1"/>
</dbReference>
<dbReference type="GO" id="GO:0003677">
    <property type="term" value="F:DNA binding"/>
    <property type="evidence" value="ECO:0007669"/>
    <property type="project" value="UniProtKB-UniRule"/>
</dbReference>
<evidence type="ECO:0000256" key="1">
    <source>
        <dbReference type="ARBA" id="ARBA00022491"/>
    </source>
</evidence>
<dbReference type="InterPro" id="IPR039532">
    <property type="entry name" value="TetR_C_Firmicutes"/>
</dbReference>